<dbReference type="GO" id="GO:0003723">
    <property type="term" value="F:RNA binding"/>
    <property type="evidence" value="ECO:0007669"/>
    <property type="project" value="InterPro"/>
</dbReference>
<dbReference type="PANTHER" id="PTHR21600:SF52">
    <property type="entry name" value="PSEUDOURIDINE SYNTHASE RSUA_RLUA-LIKE DOMAIN-CONTAINING PROTEIN"/>
    <property type="match status" value="1"/>
</dbReference>
<dbReference type="InterPro" id="IPR006145">
    <property type="entry name" value="PsdUridine_synth_RsuA/RluA"/>
</dbReference>
<dbReference type="Gene3D" id="3.30.2350.10">
    <property type="entry name" value="Pseudouridine synthase"/>
    <property type="match status" value="1"/>
</dbReference>
<evidence type="ECO:0000259" key="4">
    <source>
        <dbReference type="Pfam" id="PF00849"/>
    </source>
</evidence>
<feature type="domain" description="Pseudouridine synthase RsuA/RluA-like" evidence="4">
    <location>
        <begin position="16"/>
        <end position="171"/>
    </location>
</feature>
<name>A0A7W8H9X1_9FIRM</name>
<dbReference type="GO" id="GO:0000455">
    <property type="term" value="P:enzyme-directed rRNA pseudouridine synthesis"/>
    <property type="evidence" value="ECO:0007669"/>
    <property type="project" value="TreeGrafter"/>
</dbReference>
<evidence type="ECO:0000256" key="3">
    <source>
        <dbReference type="ARBA" id="ARBA00033164"/>
    </source>
</evidence>
<dbReference type="InterPro" id="IPR020103">
    <property type="entry name" value="PsdUridine_synth_cat_dom_sf"/>
</dbReference>
<dbReference type="SUPFAM" id="SSF55120">
    <property type="entry name" value="Pseudouridine synthase"/>
    <property type="match status" value="1"/>
</dbReference>
<evidence type="ECO:0000313" key="5">
    <source>
        <dbReference type="EMBL" id="MBB5264360.1"/>
    </source>
</evidence>
<evidence type="ECO:0000313" key="6">
    <source>
        <dbReference type="Proteomes" id="UP000543642"/>
    </source>
</evidence>
<dbReference type="InterPro" id="IPR050188">
    <property type="entry name" value="RluA_PseudoU_synthase"/>
</dbReference>
<evidence type="ECO:0000256" key="1">
    <source>
        <dbReference type="ARBA" id="ARBA00000073"/>
    </source>
</evidence>
<dbReference type="GO" id="GO:0140098">
    <property type="term" value="F:catalytic activity, acting on RNA"/>
    <property type="evidence" value="ECO:0007669"/>
    <property type="project" value="UniProtKB-ARBA"/>
</dbReference>
<gene>
    <name evidence="5" type="ORF">HNP82_001471</name>
</gene>
<dbReference type="AlphaFoldDB" id="A0A7W8H9X1"/>
<organism evidence="5 6">
    <name type="scientific">Catenibacillus scindens</name>
    <dbReference type="NCBI Taxonomy" id="673271"/>
    <lineage>
        <taxon>Bacteria</taxon>
        <taxon>Bacillati</taxon>
        <taxon>Bacillota</taxon>
        <taxon>Clostridia</taxon>
        <taxon>Lachnospirales</taxon>
        <taxon>Lachnospiraceae</taxon>
        <taxon>Catenibacillus</taxon>
    </lineage>
</organism>
<dbReference type="EMBL" id="JACHFW010000004">
    <property type="protein sequence ID" value="MBB5264360.1"/>
    <property type="molecule type" value="Genomic_DNA"/>
</dbReference>
<dbReference type="Pfam" id="PF00849">
    <property type="entry name" value="PseudoU_synth_2"/>
    <property type="match status" value="1"/>
</dbReference>
<proteinExistence type="predicted"/>
<dbReference type="CDD" id="cd02869">
    <property type="entry name" value="PseudoU_synth_RluA_like"/>
    <property type="match status" value="1"/>
</dbReference>
<dbReference type="GO" id="GO:0009982">
    <property type="term" value="F:pseudouridine synthase activity"/>
    <property type="evidence" value="ECO:0007669"/>
    <property type="project" value="InterPro"/>
</dbReference>
<dbReference type="PANTHER" id="PTHR21600">
    <property type="entry name" value="MITOCHONDRIAL RNA PSEUDOURIDINE SYNTHASE"/>
    <property type="match status" value="1"/>
</dbReference>
<keyword evidence="6" id="KW-1185">Reference proteome</keyword>
<comment type="catalytic activity">
    <reaction evidence="1">
        <text>a uridine in RNA = a pseudouridine in RNA</text>
        <dbReference type="Rhea" id="RHEA:48348"/>
        <dbReference type="Rhea" id="RHEA-COMP:12068"/>
        <dbReference type="Rhea" id="RHEA-COMP:12069"/>
        <dbReference type="ChEBI" id="CHEBI:65314"/>
        <dbReference type="ChEBI" id="CHEBI:65315"/>
    </reaction>
</comment>
<accession>A0A7W8H9X1</accession>
<dbReference type="Proteomes" id="UP000543642">
    <property type="component" value="Unassembled WGS sequence"/>
</dbReference>
<reference evidence="5 6" key="1">
    <citation type="submission" date="2020-08" db="EMBL/GenBank/DDBJ databases">
        <title>Genomic Encyclopedia of Type Strains, Phase IV (KMG-IV): sequencing the most valuable type-strain genomes for metagenomic binning, comparative biology and taxonomic classification.</title>
        <authorList>
            <person name="Goeker M."/>
        </authorList>
    </citation>
    <scope>NUCLEOTIDE SEQUENCE [LARGE SCALE GENOMIC DNA]</scope>
    <source>
        <strain evidence="5 6">DSM 106146</strain>
    </source>
</reference>
<keyword evidence="5" id="KW-0413">Isomerase</keyword>
<dbReference type="RefSeq" id="WP_330599483.1">
    <property type="nucleotide sequence ID" value="NZ_JACHFW010000004.1"/>
</dbReference>
<comment type="caution">
    <text evidence="5">The sequence shown here is derived from an EMBL/GenBank/DDBJ whole genome shotgun (WGS) entry which is preliminary data.</text>
</comment>
<protein>
    <recommendedName>
        <fullName evidence="2">RNA pseudouridylate synthase</fullName>
    </recommendedName>
    <alternativeName>
        <fullName evidence="3">RNA-uridine isomerase</fullName>
    </alternativeName>
</protein>
<sequence length="235" mass="26087">MIPLESVKILYEDPWILVVVKPPGMASQPERSTAMDMVSYLKNYISRKEGQKNPYVAAVHRLDRPVGGVMVYARTPESASALSRQIAGRTVRKEYLAVVCGSPEKSEGVLEDWLLRNGKTNVSEVVPPGTLEGKLARLSYKILARNDQGYTLVSVHLETGRHHQIRVQMAAAKTPVAGDRRYGGGNAGNFRDIGLFSCKLSFKHPGTKKMMEFQAKPQWGPFLLFSDVFDISDHA</sequence>
<evidence type="ECO:0000256" key="2">
    <source>
        <dbReference type="ARBA" id="ARBA00031870"/>
    </source>
</evidence>